<dbReference type="EMBL" id="JH711575">
    <property type="protein sequence ID" value="EIW83788.1"/>
    <property type="molecule type" value="Genomic_DNA"/>
</dbReference>
<dbReference type="KEGG" id="cput:CONPUDRAFT_88232"/>
<dbReference type="Proteomes" id="UP000053558">
    <property type="component" value="Unassembled WGS sequence"/>
</dbReference>
<feature type="compositionally biased region" description="Polar residues" evidence="1">
    <location>
        <begin position="193"/>
        <end position="214"/>
    </location>
</feature>
<dbReference type="GeneID" id="19211236"/>
<reference evidence="3" key="1">
    <citation type="journal article" date="2012" name="Science">
        <title>The Paleozoic origin of enzymatic lignin decomposition reconstructed from 31 fungal genomes.</title>
        <authorList>
            <person name="Floudas D."/>
            <person name="Binder M."/>
            <person name="Riley R."/>
            <person name="Barry K."/>
            <person name="Blanchette R.A."/>
            <person name="Henrissat B."/>
            <person name="Martinez A.T."/>
            <person name="Otillar R."/>
            <person name="Spatafora J.W."/>
            <person name="Yadav J.S."/>
            <person name="Aerts A."/>
            <person name="Benoit I."/>
            <person name="Boyd A."/>
            <person name="Carlson A."/>
            <person name="Copeland A."/>
            <person name="Coutinho P.M."/>
            <person name="de Vries R.P."/>
            <person name="Ferreira P."/>
            <person name="Findley K."/>
            <person name="Foster B."/>
            <person name="Gaskell J."/>
            <person name="Glotzer D."/>
            <person name="Gorecki P."/>
            <person name="Heitman J."/>
            <person name="Hesse C."/>
            <person name="Hori C."/>
            <person name="Igarashi K."/>
            <person name="Jurgens J.A."/>
            <person name="Kallen N."/>
            <person name="Kersten P."/>
            <person name="Kohler A."/>
            <person name="Kuees U."/>
            <person name="Kumar T.K.A."/>
            <person name="Kuo A."/>
            <person name="LaButti K."/>
            <person name="Larrondo L.F."/>
            <person name="Lindquist E."/>
            <person name="Ling A."/>
            <person name="Lombard V."/>
            <person name="Lucas S."/>
            <person name="Lundell T."/>
            <person name="Martin R."/>
            <person name="McLaughlin D.J."/>
            <person name="Morgenstern I."/>
            <person name="Morin E."/>
            <person name="Murat C."/>
            <person name="Nagy L.G."/>
            <person name="Nolan M."/>
            <person name="Ohm R.A."/>
            <person name="Patyshakuliyeva A."/>
            <person name="Rokas A."/>
            <person name="Ruiz-Duenas F.J."/>
            <person name="Sabat G."/>
            <person name="Salamov A."/>
            <person name="Samejima M."/>
            <person name="Schmutz J."/>
            <person name="Slot J.C."/>
            <person name="St John F."/>
            <person name="Stenlid J."/>
            <person name="Sun H."/>
            <person name="Sun S."/>
            <person name="Syed K."/>
            <person name="Tsang A."/>
            <person name="Wiebenga A."/>
            <person name="Young D."/>
            <person name="Pisabarro A."/>
            <person name="Eastwood D.C."/>
            <person name="Martin F."/>
            <person name="Cullen D."/>
            <person name="Grigoriev I.V."/>
            <person name="Hibbett D.S."/>
        </authorList>
    </citation>
    <scope>NUCLEOTIDE SEQUENCE [LARGE SCALE GENOMIC DNA]</scope>
    <source>
        <strain evidence="3">RWD-64-598 SS2</strain>
    </source>
</reference>
<comment type="caution">
    <text evidence="2">The sequence shown here is derived from an EMBL/GenBank/DDBJ whole genome shotgun (WGS) entry which is preliminary data.</text>
</comment>
<dbReference type="OrthoDB" id="3244370at2759"/>
<feature type="region of interest" description="Disordered" evidence="1">
    <location>
        <begin position="640"/>
        <end position="700"/>
    </location>
</feature>
<feature type="region of interest" description="Disordered" evidence="1">
    <location>
        <begin position="789"/>
        <end position="814"/>
    </location>
</feature>
<dbReference type="AlphaFoldDB" id="A0A5M3MXG7"/>
<evidence type="ECO:0000256" key="1">
    <source>
        <dbReference type="SAM" id="MobiDB-lite"/>
    </source>
</evidence>
<sequence length="846" mass="90367">MGSAFSYGFRVCPIKDDDVSTFSGSSNTSNVEYDIWRRWEDCLWFQETLEIEYTRMARDKRKGLAAGKGVKKDGFYVHSDQAASFESLPPGPDPQSIAKDIHDHVPRLTKKGTLFRATQVTADARARELHAMISSMFSEDLPTLVRELRATRTFTDFFGFWRRDHDLAKKTQKKLGLDEKKPAVPVPARSRHSISTSPLSTMFSASTPSLAGSQPTPPMIVKDFANRRVSTQSNGSSSSDQSIHTTTPPTPSTKSRRSHHKSSEDGRSMRSRTTSTATASSSGSGSSGSIPPSPSLRTPRVVAPHDAPLRFGHNPSDLSLPVADSDRPPLESLPEDRELPVSAKSAITAHGVPETPSIRNSTAGRRRAFSAAGDPHRNARIWNPEMAAASLAEYRRSALLVGVPEVGPGAGEQQAAAAGAHSRAMARQSVATIASTTSSLAARYLADLGMDLALPSEDGASMYDPRASMCTVDSEAWREGPQTGDAILPRLLNEAAMEGPQGANSRAQLQALMQAAGLRRSLSSGAAAGRRHTIRPVSVYPEEEEAWDDWAGRGAGEGEEGGEEYLDAYFDDSVRPPSPPDSRASTPMGHYRAPSPSPSGETSTETETETETDTGTETESELGSPRQARYSSYHYPYIPSIPPFSPLSPTPITRPRASSISTMRSSSSGGSTQSSGSGSGQSHRSAHSMHSMQSAMTSVSAQTAASNATAMSFASAMSVQTAQTTQSVLDGATLAIKATHEATTIVLRVPRALPYEEVRKRVYDKFVTQEKAPVARTFAIAVLMPSLPGSNGNGSGRERSASVSSGGSAERERAQMKFISSAEAWDGAVARSGGKMALRVIGSEVS</sequence>
<feature type="compositionally biased region" description="Pro residues" evidence="1">
    <location>
        <begin position="640"/>
        <end position="649"/>
    </location>
</feature>
<feature type="compositionally biased region" description="Low complexity" evidence="1">
    <location>
        <begin position="657"/>
        <end position="698"/>
    </location>
</feature>
<feature type="compositionally biased region" description="Basic and acidic residues" evidence="1">
    <location>
        <begin position="324"/>
        <end position="339"/>
    </location>
</feature>
<keyword evidence="3" id="KW-1185">Reference proteome</keyword>
<dbReference type="OMA" id="YMELPLA"/>
<dbReference type="RefSeq" id="XP_007765684.1">
    <property type="nucleotide sequence ID" value="XM_007767494.1"/>
</dbReference>
<evidence type="ECO:0008006" key="4">
    <source>
        <dbReference type="Google" id="ProtNLM"/>
    </source>
</evidence>
<gene>
    <name evidence="2" type="ORF">CONPUDRAFT_88232</name>
</gene>
<name>A0A5M3MXG7_CONPW</name>
<feature type="region of interest" description="Disordered" evidence="1">
    <location>
        <begin position="170"/>
        <end position="340"/>
    </location>
</feature>
<protein>
    <recommendedName>
        <fullName evidence="4">PX domain-containing protein</fullName>
    </recommendedName>
</protein>
<proteinExistence type="predicted"/>
<evidence type="ECO:0000313" key="2">
    <source>
        <dbReference type="EMBL" id="EIW83788.1"/>
    </source>
</evidence>
<feature type="compositionally biased region" description="Basic and acidic residues" evidence="1">
    <location>
        <begin position="170"/>
        <end position="182"/>
    </location>
</feature>
<feature type="compositionally biased region" description="Low complexity" evidence="1">
    <location>
        <begin position="230"/>
        <end position="247"/>
    </location>
</feature>
<feature type="compositionally biased region" description="Acidic residues" evidence="1">
    <location>
        <begin position="604"/>
        <end position="620"/>
    </location>
</feature>
<evidence type="ECO:0000313" key="3">
    <source>
        <dbReference type="Proteomes" id="UP000053558"/>
    </source>
</evidence>
<accession>A0A5M3MXG7</accession>
<feature type="region of interest" description="Disordered" evidence="1">
    <location>
        <begin position="570"/>
        <end position="627"/>
    </location>
</feature>
<feature type="compositionally biased region" description="Low complexity" evidence="1">
    <location>
        <begin position="271"/>
        <end position="290"/>
    </location>
</feature>
<organism evidence="2 3">
    <name type="scientific">Coniophora puteana (strain RWD-64-598)</name>
    <name type="common">Brown rot fungus</name>
    <dbReference type="NCBI Taxonomy" id="741705"/>
    <lineage>
        <taxon>Eukaryota</taxon>
        <taxon>Fungi</taxon>
        <taxon>Dikarya</taxon>
        <taxon>Basidiomycota</taxon>
        <taxon>Agaricomycotina</taxon>
        <taxon>Agaricomycetes</taxon>
        <taxon>Agaricomycetidae</taxon>
        <taxon>Boletales</taxon>
        <taxon>Coniophorineae</taxon>
        <taxon>Coniophoraceae</taxon>
        <taxon>Coniophora</taxon>
    </lineage>
</organism>